<protein>
    <submittedName>
        <fullName evidence="1">Uncharacterized protein</fullName>
    </submittedName>
</protein>
<dbReference type="AlphaFoldDB" id="A0A183NQU5"/>
<accession>A0A183NQU5</accession>
<evidence type="ECO:0000313" key="1">
    <source>
        <dbReference type="EMBL" id="VDP07512.1"/>
    </source>
</evidence>
<name>A0A183NQU5_9TREM</name>
<evidence type="ECO:0000313" key="2">
    <source>
        <dbReference type="Proteomes" id="UP000269396"/>
    </source>
</evidence>
<dbReference type="EMBL" id="UZAL01013019">
    <property type="protein sequence ID" value="VDP07512.1"/>
    <property type="molecule type" value="Genomic_DNA"/>
</dbReference>
<sequence length="76" mass="9057">MIILSLEFYRKLQADWQKAILYTEKLALESRWSQASYRYMKAAFLLQSIEDRTAYEMKNHDGVIEKPQEVVDQLLT</sequence>
<reference evidence="1 2" key="1">
    <citation type="submission" date="2018-11" db="EMBL/GenBank/DDBJ databases">
        <authorList>
            <consortium name="Pathogen Informatics"/>
        </authorList>
    </citation>
    <scope>NUCLEOTIDE SEQUENCE [LARGE SCALE GENOMIC DNA]</scope>
    <source>
        <strain>Denwood</strain>
        <strain evidence="2">Zambia</strain>
    </source>
</reference>
<keyword evidence="2" id="KW-1185">Reference proteome</keyword>
<dbReference type="Pfam" id="PF10300">
    <property type="entry name" value="Iml2-TPR_39"/>
    <property type="match status" value="1"/>
</dbReference>
<dbReference type="Proteomes" id="UP000269396">
    <property type="component" value="Unassembled WGS sequence"/>
</dbReference>
<gene>
    <name evidence="1" type="ORF">SMTD_LOCUS4480</name>
</gene>
<proteinExistence type="predicted"/>
<dbReference type="InterPro" id="IPR019412">
    <property type="entry name" value="IML2/TPR_39"/>
</dbReference>
<organism evidence="1 2">
    <name type="scientific">Schistosoma mattheei</name>
    <dbReference type="NCBI Taxonomy" id="31246"/>
    <lineage>
        <taxon>Eukaryota</taxon>
        <taxon>Metazoa</taxon>
        <taxon>Spiralia</taxon>
        <taxon>Lophotrochozoa</taxon>
        <taxon>Platyhelminthes</taxon>
        <taxon>Trematoda</taxon>
        <taxon>Digenea</taxon>
        <taxon>Strigeidida</taxon>
        <taxon>Schistosomatoidea</taxon>
        <taxon>Schistosomatidae</taxon>
        <taxon>Schistosoma</taxon>
    </lineage>
</organism>